<accession>A0A1A0CU19</accession>
<dbReference type="OrthoDB" id="9812435at2"/>
<dbReference type="InterPro" id="IPR058163">
    <property type="entry name" value="LysR-type_TF_proteobact-type"/>
</dbReference>
<comment type="similarity">
    <text evidence="1">Belongs to the LysR transcriptional regulatory family.</text>
</comment>
<organism evidence="6 7">
    <name type="scientific">Acetobacter pasteurianus</name>
    <name type="common">Acetobacter turbidans</name>
    <dbReference type="NCBI Taxonomy" id="438"/>
    <lineage>
        <taxon>Bacteria</taxon>
        <taxon>Pseudomonadati</taxon>
        <taxon>Pseudomonadota</taxon>
        <taxon>Alphaproteobacteria</taxon>
        <taxon>Acetobacterales</taxon>
        <taxon>Acetobacteraceae</taxon>
        <taxon>Acetobacter</taxon>
    </lineage>
</organism>
<dbReference type="Gene3D" id="1.10.10.10">
    <property type="entry name" value="Winged helix-like DNA-binding domain superfamily/Winged helix DNA-binding domain"/>
    <property type="match status" value="1"/>
</dbReference>
<dbReference type="InterPro" id="IPR005119">
    <property type="entry name" value="LysR_subst-bd"/>
</dbReference>
<keyword evidence="4" id="KW-0804">Transcription</keyword>
<dbReference type="PROSITE" id="PS50931">
    <property type="entry name" value="HTH_LYSR"/>
    <property type="match status" value="1"/>
</dbReference>
<gene>
    <name evidence="6" type="ORF">SRCM100623_02473</name>
</gene>
<evidence type="ECO:0000256" key="3">
    <source>
        <dbReference type="ARBA" id="ARBA00023125"/>
    </source>
</evidence>
<reference evidence="6 7" key="1">
    <citation type="submission" date="2016-05" db="EMBL/GenBank/DDBJ databases">
        <title>Genome sequencing of Acetobacter pasteurianus strain SRCM100623.</title>
        <authorList>
            <person name="Song Y.R."/>
        </authorList>
    </citation>
    <scope>NUCLEOTIDE SEQUENCE [LARGE SCALE GENOMIC DNA]</scope>
    <source>
        <strain evidence="6 7">SRCM100623</strain>
    </source>
</reference>
<feature type="domain" description="HTH lysR-type" evidence="5">
    <location>
        <begin position="1"/>
        <end position="59"/>
    </location>
</feature>
<evidence type="ECO:0000256" key="4">
    <source>
        <dbReference type="ARBA" id="ARBA00023163"/>
    </source>
</evidence>
<dbReference type="PANTHER" id="PTHR30537">
    <property type="entry name" value="HTH-TYPE TRANSCRIPTIONAL REGULATOR"/>
    <property type="match status" value="1"/>
</dbReference>
<keyword evidence="2" id="KW-0805">Transcription regulation</keyword>
<evidence type="ECO:0000256" key="2">
    <source>
        <dbReference type="ARBA" id="ARBA00023015"/>
    </source>
</evidence>
<evidence type="ECO:0000256" key="1">
    <source>
        <dbReference type="ARBA" id="ARBA00009437"/>
    </source>
</evidence>
<evidence type="ECO:0000313" key="6">
    <source>
        <dbReference type="EMBL" id="OAZ66399.1"/>
    </source>
</evidence>
<dbReference type="eggNOG" id="COG0583">
    <property type="taxonomic scope" value="Bacteria"/>
</dbReference>
<sequence>MDRFATLNLFLRIVDRGSFTAAAADCGISRPVATAAIKTLEQRLGTRLLHRSTRHVRPTEEGATYYRRCVAILADLEDADRGASGAVAGLLRVHVIGRLARMILLPALPDFMTRHPALTVHLGEGERFVDLVREGVDCVVRAGSLSDSDMIVRPLGVMEEVTLASPTYLARHGMPASPDDLEGHQMIGFVSSRTGQPLPLEFTRGEDVIERSLPARLLVGGVDTYAEAARLGFGIVQVPRYGFADDLANGTLIEVLPDFPPMPTPVSVLYPSNRLLSPRVRVFVDWLVEIIGPRLCQNADERSYAGAKAR</sequence>
<dbReference type="InterPro" id="IPR036388">
    <property type="entry name" value="WH-like_DNA-bd_sf"/>
</dbReference>
<dbReference type="Proteomes" id="UP000093796">
    <property type="component" value="Unassembled WGS sequence"/>
</dbReference>
<dbReference type="GO" id="GO:0043565">
    <property type="term" value="F:sequence-specific DNA binding"/>
    <property type="evidence" value="ECO:0007669"/>
    <property type="project" value="TreeGrafter"/>
</dbReference>
<protein>
    <submittedName>
        <fullName evidence="6">Putative HTH-type transcriptional regulator LtrA</fullName>
    </submittedName>
</protein>
<dbReference type="GO" id="GO:0006351">
    <property type="term" value="P:DNA-templated transcription"/>
    <property type="evidence" value="ECO:0007669"/>
    <property type="project" value="TreeGrafter"/>
</dbReference>
<dbReference type="SUPFAM" id="SSF53850">
    <property type="entry name" value="Periplasmic binding protein-like II"/>
    <property type="match status" value="1"/>
</dbReference>
<name>A0A1A0CU19_ACEPA</name>
<dbReference type="Pfam" id="PF00126">
    <property type="entry name" value="HTH_1"/>
    <property type="match status" value="1"/>
</dbReference>
<dbReference type="PANTHER" id="PTHR30537:SF72">
    <property type="entry name" value="LYSR FAMILY TRANSCRIPTIONAL REGULATOR"/>
    <property type="match status" value="1"/>
</dbReference>
<comment type="caution">
    <text evidence="6">The sequence shown here is derived from an EMBL/GenBank/DDBJ whole genome shotgun (WGS) entry which is preliminary data.</text>
</comment>
<dbReference type="Gene3D" id="3.40.190.290">
    <property type="match status" value="1"/>
</dbReference>
<dbReference type="SUPFAM" id="SSF46785">
    <property type="entry name" value="Winged helix' DNA-binding domain"/>
    <property type="match status" value="1"/>
</dbReference>
<evidence type="ECO:0000259" key="5">
    <source>
        <dbReference type="PROSITE" id="PS50931"/>
    </source>
</evidence>
<dbReference type="PATRIC" id="fig|438.15.peg.2733"/>
<evidence type="ECO:0000313" key="7">
    <source>
        <dbReference type="Proteomes" id="UP000093796"/>
    </source>
</evidence>
<dbReference type="InterPro" id="IPR036390">
    <property type="entry name" value="WH_DNA-bd_sf"/>
</dbReference>
<keyword evidence="3" id="KW-0238">DNA-binding</keyword>
<dbReference type="FunFam" id="1.10.10.10:FF:000001">
    <property type="entry name" value="LysR family transcriptional regulator"/>
    <property type="match status" value="1"/>
</dbReference>
<dbReference type="AlphaFoldDB" id="A0A1A0CU19"/>
<dbReference type="RefSeq" id="WP_064776385.1">
    <property type="nucleotide sequence ID" value="NZ_LYUD01000135.1"/>
</dbReference>
<dbReference type="CDD" id="cd08472">
    <property type="entry name" value="PBP2_CrgA_like_3"/>
    <property type="match status" value="1"/>
</dbReference>
<dbReference type="GO" id="GO:0003700">
    <property type="term" value="F:DNA-binding transcription factor activity"/>
    <property type="evidence" value="ECO:0007669"/>
    <property type="project" value="InterPro"/>
</dbReference>
<dbReference type="Pfam" id="PF03466">
    <property type="entry name" value="LysR_substrate"/>
    <property type="match status" value="1"/>
</dbReference>
<proteinExistence type="inferred from homology"/>
<dbReference type="EMBL" id="LYUD01000135">
    <property type="protein sequence ID" value="OAZ66399.1"/>
    <property type="molecule type" value="Genomic_DNA"/>
</dbReference>
<dbReference type="InterPro" id="IPR000847">
    <property type="entry name" value="LysR_HTH_N"/>
</dbReference>